<evidence type="ECO:0000313" key="3">
    <source>
        <dbReference type="Proteomes" id="UP000673691"/>
    </source>
</evidence>
<feature type="compositionally biased region" description="Low complexity" evidence="1">
    <location>
        <begin position="159"/>
        <end position="172"/>
    </location>
</feature>
<sequence length="302" mass="33442">KELIVNTYVENLIERDGSPSQIQNLIITNASLESVNLDTMMRFTQRLKLKRSNRPDEKKYGPAKANIASKSEDASTNKGSTDRGVPGSRGGRRGNFQGRRGDSHSSRSTGPPLCEYCRGSHWRSKCPVLLKIKEQNKGRQQGQASAGNTRTTDDDSLHSVRASVRPSPASRRTAGTLRAAFPSPAPTSSPSLIRGPVRQNLRVPHFEPPQVLCNVTSIEAPLRSNKRLYRPPNFRGTHLDNQVTPPNVAHRVDRFGPRSRRHRSPLSQIALVTSWSYPQSCPGAPICRDRNALMEPSRGRGE</sequence>
<dbReference type="Proteomes" id="UP000673691">
    <property type="component" value="Unassembled WGS sequence"/>
</dbReference>
<organism evidence="2 3">
    <name type="scientific">Olpidium bornovanus</name>
    <dbReference type="NCBI Taxonomy" id="278681"/>
    <lineage>
        <taxon>Eukaryota</taxon>
        <taxon>Fungi</taxon>
        <taxon>Fungi incertae sedis</taxon>
        <taxon>Olpidiomycota</taxon>
        <taxon>Olpidiomycotina</taxon>
        <taxon>Olpidiomycetes</taxon>
        <taxon>Olpidiales</taxon>
        <taxon>Olpidiaceae</taxon>
        <taxon>Olpidium</taxon>
    </lineage>
</organism>
<reference evidence="2 3" key="1">
    <citation type="journal article" name="Sci. Rep.">
        <title>Genome-scale phylogenetic analyses confirm Olpidium as the closest living zoosporic fungus to the non-flagellated, terrestrial fungi.</title>
        <authorList>
            <person name="Chang Y."/>
            <person name="Rochon D."/>
            <person name="Sekimoto S."/>
            <person name="Wang Y."/>
            <person name="Chovatia M."/>
            <person name="Sandor L."/>
            <person name="Salamov A."/>
            <person name="Grigoriev I.V."/>
            <person name="Stajich J.E."/>
            <person name="Spatafora J.W."/>
        </authorList>
    </citation>
    <scope>NUCLEOTIDE SEQUENCE [LARGE SCALE GENOMIC DNA]</scope>
    <source>
        <strain evidence="2">S191</strain>
    </source>
</reference>
<name>A0A8H7ZZY5_9FUNG</name>
<evidence type="ECO:0000256" key="1">
    <source>
        <dbReference type="SAM" id="MobiDB-lite"/>
    </source>
</evidence>
<protein>
    <submittedName>
        <fullName evidence="2">Uncharacterized protein</fullName>
    </submittedName>
</protein>
<feature type="non-terminal residue" evidence="2">
    <location>
        <position position="1"/>
    </location>
</feature>
<accession>A0A8H7ZZY5</accession>
<keyword evidence="3" id="KW-1185">Reference proteome</keyword>
<gene>
    <name evidence="2" type="ORF">BJ554DRAFT_5273</name>
</gene>
<dbReference type="EMBL" id="JAEFCI010002182">
    <property type="protein sequence ID" value="KAG5462406.1"/>
    <property type="molecule type" value="Genomic_DNA"/>
</dbReference>
<evidence type="ECO:0000313" key="2">
    <source>
        <dbReference type="EMBL" id="KAG5462406.1"/>
    </source>
</evidence>
<proteinExistence type="predicted"/>
<feature type="compositionally biased region" description="Low complexity" evidence="1">
    <location>
        <begin position="179"/>
        <end position="191"/>
    </location>
</feature>
<feature type="region of interest" description="Disordered" evidence="1">
    <location>
        <begin position="48"/>
        <end position="113"/>
    </location>
</feature>
<feature type="compositionally biased region" description="Polar residues" evidence="1">
    <location>
        <begin position="138"/>
        <end position="150"/>
    </location>
</feature>
<comment type="caution">
    <text evidence="2">The sequence shown here is derived from an EMBL/GenBank/DDBJ whole genome shotgun (WGS) entry which is preliminary data.</text>
</comment>
<dbReference type="AlphaFoldDB" id="A0A8H7ZZY5"/>
<feature type="region of interest" description="Disordered" evidence="1">
    <location>
        <begin position="135"/>
        <end position="195"/>
    </location>
</feature>